<sequence length="117" mass="13914">MNLLLFFFSVSMNCVRYEITHNNYKSIKKLITKPHESGLYSEIINNLNFLCSFEVNENQYGNNKEIKIIRLHNHDTGTCNNIFPVIFCEISDTKRLILIRLKLSRLPNQFRKFKELE</sequence>
<evidence type="ECO:0000313" key="2">
    <source>
        <dbReference type="EMBL" id="EPR78065.1"/>
    </source>
</evidence>
<dbReference type="EMBL" id="ATCN01001058">
    <property type="protein sequence ID" value="EPR78065.1"/>
    <property type="molecule type" value="Genomic_DNA"/>
</dbReference>
<evidence type="ECO:0000256" key="1">
    <source>
        <dbReference type="SAM" id="SignalP"/>
    </source>
</evidence>
<reference evidence="3" key="1">
    <citation type="journal article" date="2013" name="PLoS Genet.">
        <title>The genome of Spraguea lophii and the basis of host-microsporidian interactions.</title>
        <authorList>
            <person name="Campbell S.E."/>
            <person name="Williams T.A."/>
            <person name="Yousuf A."/>
            <person name="Soanes D.M."/>
            <person name="Paszkiewicz K.H."/>
            <person name="Williams B.A.P."/>
        </authorList>
    </citation>
    <scope>NUCLEOTIDE SEQUENCE [LARGE SCALE GENOMIC DNA]</scope>
    <source>
        <strain evidence="3">42_110</strain>
    </source>
</reference>
<dbReference type="AlphaFoldDB" id="S7W5J4"/>
<feature type="signal peptide" evidence="1">
    <location>
        <begin position="1"/>
        <end position="17"/>
    </location>
</feature>
<organism evidence="2 3">
    <name type="scientific">Spraguea lophii (strain 42_110)</name>
    <name type="common">Microsporidian parasite</name>
    <dbReference type="NCBI Taxonomy" id="1358809"/>
    <lineage>
        <taxon>Eukaryota</taxon>
        <taxon>Fungi</taxon>
        <taxon>Fungi incertae sedis</taxon>
        <taxon>Microsporidia</taxon>
        <taxon>Spragueidae</taxon>
        <taxon>Spraguea</taxon>
    </lineage>
</organism>
<feature type="non-terminal residue" evidence="2">
    <location>
        <position position="117"/>
    </location>
</feature>
<protein>
    <submittedName>
        <fullName evidence="2">Uncharacterized protein</fullName>
    </submittedName>
</protein>
<dbReference type="Proteomes" id="UP000014978">
    <property type="component" value="Unassembled WGS sequence"/>
</dbReference>
<keyword evidence="1" id="KW-0732">Signal</keyword>
<evidence type="ECO:0000313" key="3">
    <source>
        <dbReference type="Proteomes" id="UP000014978"/>
    </source>
</evidence>
<proteinExistence type="predicted"/>
<accession>S7W5J4</accession>
<keyword evidence="3" id="KW-1185">Reference proteome</keyword>
<comment type="caution">
    <text evidence="2">The sequence shown here is derived from an EMBL/GenBank/DDBJ whole genome shotgun (WGS) entry which is preliminary data.</text>
</comment>
<name>S7W5J4_SPRLO</name>
<dbReference type="VEuPathDB" id="MicrosporidiaDB:SLOPH_2503"/>
<feature type="chain" id="PRO_5004558744" evidence="1">
    <location>
        <begin position="18"/>
        <end position="117"/>
    </location>
</feature>
<dbReference type="InParanoid" id="S7W5J4"/>
<gene>
    <name evidence="2" type="ORF">SLOPH_2503</name>
</gene>
<dbReference type="HOGENOM" id="CLU_2127090_0_0_1"/>